<feature type="non-terminal residue" evidence="3">
    <location>
        <position position="207"/>
    </location>
</feature>
<sequence length="207" mass="23968">DEELVSDFEQSDESNVDSESDTDDLSSSSESDDDSLSAARQWTEVNPERVVANPPCFPFQGNSGISVNFEDNGSILQYFEYFFDDDIIGMICTETNRYAIEYIRTHRRAKAFPEVGPNELKVFLALLILQGVVKKPELEQYWSKKPMLVTPFFPQTMTYRRFKQIKQFLHFSNNTEYDEASHQCPKLNRIWPLLTKLVEKFKNGLVP</sequence>
<protein>
    <recommendedName>
        <fullName evidence="2">PiggyBac transposable element-derived protein domain-containing protein</fullName>
    </recommendedName>
</protein>
<dbReference type="AlphaFoldDB" id="A0A1B6HLB6"/>
<proteinExistence type="predicted"/>
<accession>A0A1B6HLB6</accession>
<feature type="compositionally biased region" description="Acidic residues" evidence="1">
    <location>
        <begin position="1"/>
        <end position="35"/>
    </location>
</feature>
<organism evidence="3">
    <name type="scientific">Homalodisca liturata</name>
    <dbReference type="NCBI Taxonomy" id="320908"/>
    <lineage>
        <taxon>Eukaryota</taxon>
        <taxon>Metazoa</taxon>
        <taxon>Ecdysozoa</taxon>
        <taxon>Arthropoda</taxon>
        <taxon>Hexapoda</taxon>
        <taxon>Insecta</taxon>
        <taxon>Pterygota</taxon>
        <taxon>Neoptera</taxon>
        <taxon>Paraneoptera</taxon>
        <taxon>Hemiptera</taxon>
        <taxon>Auchenorrhyncha</taxon>
        <taxon>Membracoidea</taxon>
        <taxon>Cicadellidae</taxon>
        <taxon>Cicadellinae</taxon>
        <taxon>Proconiini</taxon>
        <taxon>Homalodisca</taxon>
    </lineage>
</organism>
<dbReference type="PANTHER" id="PTHR46599">
    <property type="entry name" value="PIGGYBAC TRANSPOSABLE ELEMENT-DERIVED PROTEIN 4"/>
    <property type="match status" value="1"/>
</dbReference>
<gene>
    <name evidence="3" type="ORF">g.58329</name>
</gene>
<dbReference type="Pfam" id="PF13843">
    <property type="entry name" value="DDE_Tnp_1_7"/>
    <property type="match status" value="1"/>
</dbReference>
<feature type="domain" description="PiggyBac transposable element-derived protein" evidence="2">
    <location>
        <begin position="77"/>
        <end position="206"/>
    </location>
</feature>
<feature type="region of interest" description="Disordered" evidence="1">
    <location>
        <begin position="1"/>
        <end position="40"/>
    </location>
</feature>
<reference evidence="3" key="1">
    <citation type="submission" date="2015-11" db="EMBL/GenBank/DDBJ databases">
        <title>De novo transcriptome assembly of four potential Pierce s Disease insect vectors from Arizona vineyards.</title>
        <authorList>
            <person name="Tassone E.E."/>
        </authorList>
    </citation>
    <scope>NUCLEOTIDE SEQUENCE</scope>
</reference>
<dbReference type="EMBL" id="GECU01032275">
    <property type="protein sequence ID" value="JAS75431.1"/>
    <property type="molecule type" value="Transcribed_RNA"/>
</dbReference>
<dbReference type="PANTHER" id="PTHR46599:SF3">
    <property type="entry name" value="PIGGYBAC TRANSPOSABLE ELEMENT-DERIVED PROTEIN 4"/>
    <property type="match status" value="1"/>
</dbReference>
<dbReference type="InterPro" id="IPR029526">
    <property type="entry name" value="PGBD"/>
</dbReference>
<evidence type="ECO:0000259" key="2">
    <source>
        <dbReference type="Pfam" id="PF13843"/>
    </source>
</evidence>
<feature type="non-terminal residue" evidence="3">
    <location>
        <position position="1"/>
    </location>
</feature>
<evidence type="ECO:0000313" key="3">
    <source>
        <dbReference type="EMBL" id="JAS75431.1"/>
    </source>
</evidence>
<evidence type="ECO:0000256" key="1">
    <source>
        <dbReference type="SAM" id="MobiDB-lite"/>
    </source>
</evidence>
<name>A0A1B6HLB6_9HEMI</name>